<evidence type="ECO:0000313" key="2">
    <source>
        <dbReference type="Proteomes" id="UP000309117"/>
    </source>
</evidence>
<name>A0A4V3RD40_9LACO</name>
<organism evidence="1 2">
    <name type="scientific">Lactobacillus intestinalis</name>
    <dbReference type="NCBI Taxonomy" id="151781"/>
    <lineage>
        <taxon>Bacteria</taxon>
        <taxon>Bacillati</taxon>
        <taxon>Bacillota</taxon>
        <taxon>Bacilli</taxon>
        <taxon>Lactobacillales</taxon>
        <taxon>Lactobacillaceae</taxon>
        <taxon>Lactobacillus</taxon>
    </lineage>
</organism>
<sequence length="93" mass="10506">MKSFNNVLILTDNACFMSKTQDNADCLKFPLTLLVDGHPHTINKKDVSMYFFNDKTTHKLTCYERGDTSCPFTVDSTNAKIKNALNETIAQII</sequence>
<dbReference type="EMBL" id="SRYV01000021">
    <property type="protein sequence ID" value="TGY11070.1"/>
    <property type="molecule type" value="Genomic_DNA"/>
</dbReference>
<protein>
    <submittedName>
        <fullName evidence="1">Uncharacterized protein</fullName>
    </submittedName>
</protein>
<accession>A0A4V3RD40</accession>
<dbReference type="Proteomes" id="UP000309117">
    <property type="component" value="Unassembled WGS sequence"/>
</dbReference>
<dbReference type="AlphaFoldDB" id="A0A4V3RD40"/>
<reference evidence="1 2" key="1">
    <citation type="submission" date="2019-04" db="EMBL/GenBank/DDBJ databases">
        <title>Microbes associate with the intestines of laboratory mice.</title>
        <authorList>
            <person name="Navarre W."/>
            <person name="Wong E."/>
            <person name="Huang K."/>
            <person name="Tropini C."/>
            <person name="Ng K."/>
            <person name="Yu B."/>
        </authorList>
    </citation>
    <scope>NUCLEOTIDE SEQUENCE [LARGE SCALE GENOMIC DNA]</scope>
    <source>
        <strain evidence="1 2">NM61_E11</strain>
    </source>
</reference>
<gene>
    <name evidence="1" type="ORF">E5351_09270</name>
</gene>
<proteinExistence type="predicted"/>
<comment type="caution">
    <text evidence="1">The sequence shown here is derived from an EMBL/GenBank/DDBJ whole genome shotgun (WGS) entry which is preliminary data.</text>
</comment>
<evidence type="ECO:0000313" key="1">
    <source>
        <dbReference type="EMBL" id="TGY11070.1"/>
    </source>
</evidence>